<proteinExistence type="predicted"/>
<name>A0A2K3LAG5_TRIPR</name>
<dbReference type="Gene3D" id="2.40.70.10">
    <property type="entry name" value="Acid Proteases"/>
    <property type="match status" value="1"/>
</dbReference>
<evidence type="ECO:0000256" key="1">
    <source>
        <dbReference type="SAM" id="MobiDB-lite"/>
    </source>
</evidence>
<dbReference type="PANTHER" id="PTHR33067:SF35">
    <property type="entry name" value="ASPARTIC PEPTIDASE DDI1-TYPE DOMAIN-CONTAINING PROTEIN"/>
    <property type="match status" value="1"/>
</dbReference>
<sequence length="376" mass="43846">MALKWNHDERCKILDFILETSKCHNRPESEAWEYFTEFIFRPRRHSSFREAWIEFVEEKSSTDFEAQGGESTESVTTQIELVSKGDKGEDSEADKVVETVKGEEDAHMEDEEPSQTKETDATDLERFKETLKELEASSLEAEQQPDDRIFLSEGCSAILTKKPQQKRDDFKSDDLWKLEVVDMTLILANHNKIYPWGILKDVPVKVNDLVIPVDFVVLEEEIPLILGKPFLATIYAMINDQQKECVLRTDIKEEACLKEEDKEVDQEKLLVKIEMDRHDEEAMKTSNVRDENFYRGAEPQPKKILEQDLQQKEHPSNKAEEKAEIDKVIDIICALFATVELKRIWKQHPLFLKFMGFLTNKRKKTDDIFHLSYKTP</sequence>
<feature type="compositionally biased region" description="Basic and acidic residues" evidence="1">
    <location>
        <begin position="83"/>
        <end position="105"/>
    </location>
</feature>
<gene>
    <name evidence="2" type="ORF">L195_g031467</name>
</gene>
<dbReference type="InterPro" id="IPR021109">
    <property type="entry name" value="Peptidase_aspartic_dom_sf"/>
</dbReference>
<feature type="region of interest" description="Disordered" evidence="1">
    <location>
        <begin position="82"/>
        <end position="123"/>
    </location>
</feature>
<organism evidence="2 3">
    <name type="scientific">Trifolium pratense</name>
    <name type="common">Red clover</name>
    <dbReference type="NCBI Taxonomy" id="57577"/>
    <lineage>
        <taxon>Eukaryota</taxon>
        <taxon>Viridiplantae</taxon>
        <taxon>Streptophyta</taxon>
        <taxon>Embryophyta</taxon>
        <taxon>Tracheophyta</taxon>
        <taxon>Spermatophyta</taxon>
        <taxon>Magnoliopsida</taxon>
        <taxon>eudicotyledons</taxon>
        <taxon>Gunneridae</taxon>
        <taxon>Pentapetalae</taxon>
        <taxon>rosids</taxon>
        <taxon>fabids</taxon>
        <taxon>Fabales</taxon>
        <taxon>Fabaceae</taxon>
        <taxon>Papilionoideae</taxon>
        <taxon>50 kb inversion clade</taxon>
        <taxon>NPAAA clade</taxon>
        <taxon>Hologalegina</taxon>
        <taxon>IRL clade</taxon>
        <taxon>Trifolieae</taxon>
        <taxon>Trifolium</taxon>
    </lineage>
</organism>
<comment type="caution">
    <text evidence="2">The sequence shown here is derived from an EMBL/GenBank/DDBJ whole genome shotgun (WGS) entry which is preliminary data.</text>
</comment>
<dbReference type="Proteomes" id="UP000236291">
    <property type="component" value="Unassembled WGS sequence"/>
</dbReference>
<feature type="compositionally biased region" description="Basic and acidic residues" evidence="1">
    <location>
        <begin position="114"/>
        <end position="123"/>
    </location>
</feature>
<accession>A0A2K3LAG5</accession>
<dbReference type="CDD" id="cd00303">
    <property type="entry name" value="retropepsin_like"/>
    <property type="match status" value="1"/>
</dbReference>
<dbReference type="AlphaFoldDB" id="A0A2K3LAG5"/>
<evidence type="ECO:0000313" key="3">
    <source>
        <dbReference type="Proteomes" id="UP000236291"/>
    </source>
</evidence>
<dbReference type="EMBL" id="ASHM01029180">
    <property type="protein sequence ID" value="PNX75530.1"/>
    <property type="molecule type" value="Genomic_DNA"/>
</dbReference>
<dbReference type="PANTHER" id="PTHR33067">
    <property type="entry name" value="RNA-DIRECTED DNA POLYMERASE-RELATED"/>
    <property type="match status" value="1"/>
</dbReference>
<protein>
    <submittedName>
        <fullName evidence="2">Uncharacterized protein</fullName>
    </submittedName>
</protein>
<evidence type="ECO:0000313" key="2">
    <source>
        <dbReference type="EMBL" id="PNX75530.1"/>
    </source>
</evidence>
<reference evidence="2 3" key="1">
    <citation type="journal article" date="2014" name="Am. J. Bot.">
        <title>Genome assembly and annotation for red clover (Trifolium pratense; Fabaceae).</title>
        <authorList>
            <person name="Istvanek J."/>
            <person name="Jaros M."/>
            <person name="Krenek A."/>
            <person name="Repkova J."/>
        </authorList>
    </citation>
    <scope>NUCLEOTIDE SEQUENCE [LARGE SCALE GENOMIC DNA]</scope>
    <source>
        <strain evidence="3">cv. Tatra</strain>
        <tissue evidence="2">Young leaves</tissue>
    </source>
</reference>
<reference evidence="2 3" key="2">
    <citation type="journal article" date="2017" name="Front. Plant Sci.">
        <title>Gene Classification and Mining of Molecular Markers Useful in Red Clover (Trifolium pratense) Breeding.</title>
        <authorList>
            <person name="Istvanek J."/>
            <person name="Dluhosova J."/>
            <person name="Dluhos P."/>
            <person name="Patkova L."/>
            <person name="Nedelnik J."/>
            <person name="Repkova J."/>
        </authorList>
    </citation>
    <scope>NUCLEOTIDE SEQUENCE [LARGE SCALE GENOMIC DNA]</scope>
    <source>
        <strain evidence="3">cv. Tatra</strain>
        <tissue evidence="2">Young leaves</tissue>
    </source>
</reference>